<dbReference type="PRINTS" id="PR00364">
    <property type="entry name" value="DISEASERSIST"/>
</dbReference>
<dbReference type="GO" id="GO:0043531">
    <property type="term" value="F:ADP binding"/>
    <property type="evidence" value="ECO:0007669"/>
    <property type="project" value="InterPro"/>
</dbReference>
<evidence type="ECO:0000259" key="7">
    <source>
        <dbReference type="Pfam" id="PF25019"/>
    </source>
</evidence>
<feature type="domain" description="NB-ARC" evidence="5">
    <location>
        <begin position="128"/>
        <end position="281"/>
    </location>
</feature>
<dbReference type="SMART" id="SM00369">
    <property type="entry name" value="LRR_TYP"/>
    <property type="match status" value="1"/>
</dbReference>
<dbReference type="InterPro" id="IPR036388">
    <property type="entry name" value="WH-like_DNA-bd_sf"/>
</dbReference>
<evidence type="ECO:0000313" key="8">
    <source>
        <dbReference type="EMBL" id="KAK9758255.1"/>
    </source>
</evidence>
<dbReference type="GO" id="GO:0006952">
    <property type="term" value="P:defense response"/>
    <property type="evidence" value="ECO:0007669"/>
    <property type="project" value="UniProtKB-KW"/>
</dbReference>
<protein>
    <recommendedName>
        <fullName evidence="10">NB-ARC domain-containing protein</fullName>
    </recommendedName>
</protein>
<dbReference type="InterPro" id="IPR003591">
    <property type="entry name" value="Leu-rich_rpt_typical-subtyp"/>
</dbReference>
<feature type="domain" description="R13L1/DRL21-like LRR repeat region" evidence="7">
    <location>
        <begin position="1272"/>
        <end position="1400"/>
    </location>
</feature>
<organism evidence="8 9">
    <name type="scientific">Saponaria officinalis</name>
    <name type="common">Common soapwort</name>
    <name type="synonym">Lychnis saponaria</name>
    <dbReference type="NCBI Taxonomy" id="3572"/>
    <lineage>
        <taxon>Eukaryota</taxon>
        <taxon>Viridiplantae</taxon>
        <taxon>Streptophyta</taxon>
        <taxon>Embryophyta</taxon>
        <taxon>Tracheophyta</taxon>
        <taxon>Spermatophyta</taxon>
        <taxon>Magnoliopsida</taxon>
        <taxon>eudicotyledons</taxon>
        <taxon>Gunneridae</taxon>
        <taxon>Pentapetalae</taxon>
        <taxon>Caryophyllales</taxon>
        <taxon>Caryophyllaceae</taxon>
        <taxon>Caryophylleae</taxon>
        <taxon>Saponaria</taxon>
    </lineage>
</organism>
<dbReference type="InterPro" id="IPR027417">
    <property type="entry name" value="P-loop_NTPase"/>
</dbReference>
<evidence type="ECO:0000256" key="4">
    <source>
        <dbReference type="SAM" id="MobiDB-lite"/>
    </source>
</evidence>
<keyword evidence="1" id="KW-0433">Leucine-rich repeat</keyword>
<dbReference type="EMBL" id="JBDFQZ010000001">
    <property type="protein sequence ID" value="KAK9758255.1"/>
    <property type="molecule type" value="Genomic_DNA"/>
</dbReference>
<evidence type="ECO:0000259" key="5">
    <source>
        <dbReference type="Pfam" id="PF00931"/>
    </source>
</evidence>
<dbReference type="SUPFAM" id="SSF52058">
    <property type="entry name" value="L domain-like"/>
    <property type="match status" value="1"/>
</dbReference>
<dbReference type="Pfam" id="PF23559">
    <property type="entry name" value="WHD_DRP"/>
    <property type="match status" value="1"/>
</dbReference>
<dbReference type="InterPro" id="IPR032675">
    <property type="entry name" value="LRR_dom_sf"/>
</dbReference>
<keyword evidence="3" id="KW-0611">Plant defense</keyword>
<dbReference type="Pfam" id="PF00931">
    <property type="entry name" value="NB-ARC"/>
    <property type="match status" value="1"/>
</dbReference>
<dbReference type="Gene3D" id="3.40.50.300">
    <property type="entry name" value="P-loop containing nucleotide triphosphate hydrolases"/>
    <property type="match status" value="1"/>
</dbReference>
<reference evidence="8" key="1">
    <citation type="submission" date="2024-03" db="EMBL/GenBank/DDBJ databases">
        <title>WGS assembly of Saponaria officinalis var. Norfolk2.</title>
        <authorList>
            <person name="Jenkins J."/>
            <person name="Shu S."/>
            <person name="Grimwood J."/>
            <person name="Barry K."/>
            <person name="Goodstein D."/>
            <person name="Schmutz J."/>
            <person name="Leebens-Mack J."/>
            <person name="Osbourn A."/>
        </authorList>
    </citation>
    <scope>NUCLEOTIDE SEQUENCE [LARGE SCALE GENOMIC DNA]</scope>
    <source>
        <strain evidence="8">JIC</strain>
    </source>
</reference>
<evidence type="ECO:0008006" key="10">
    <source>
        <dbReference type="Google" id="ProtNLM"/>
    </source>
</evidence>
<keyword evidence="2" id="KW-0677">Repeat</keyword>
<dbReference type="InterPro" id="IPR056789">
    <property type="entry name" value="LRR_R13L1-DRL21"/>
</dbReference>
<dbReference type="PROSITE" id="PS51450">
    <property type="entry name" value="LRR"/>
    <property type="match status" value="1"/>
</dbReference>
<proteinExistence type="predicted"/>
<evidence type="ECO:0000256" key="2">
    <source>
        <dbReference type="ARBA" id="ARBA00022737"/>
    </source>
</evidence>
<feature type="domain" description="R13L1/DRL21-like LRR repeat region" evidence="7">
    <location>
        <begin position="613"/>
        <end position="753"/>
    </location>
</feature>
<dbReference type="SUPFAM" id="SSF52047">
    <property type="entry name" value="RNI-like"/>
    <property type="match status" value="1"/>
</dbReference>
<feature type="domain" description="Disease resistance protein winged helix" evidence="6">
    <location>
        <begin position="367"/>
        <end position="438"/>
    </location>
</feature>
<gene>
    <name evidence="8" type="ORF">RND81_01G218300</name>
</gene>
<sequence length="1667" mass="186045">MQPAYLADNVMDEYSIEIFRRKMEVMNFMEHLGTFCTHSNPILFDWRMGHKVKEILSLFDEIEKEAKSISVNQAVIAATASHTHNDGNNTRPYAVANAFEFVGREDDQEKLLDFICSCSNYDEPVLSTAAIVGRGGVGKTTLTRHLYDHERVSANFGDKKVWISASRDFDTTRILNEMVESFTSRRSKLSNMDAIIRKLKKEFNENKLLLVFDDVWDDKHDSWRSLKEWLHRIESLPGSVILINTRNDDVAKAAGAVFELQLDGLSSDKSWSLLYQIVSKNGIRPIDYSLKEVGKRIVEKCKGVPLAIEVVGRILQSKHHLREWEKIERSDLSDLTLVKNQILPSLLLSFNHLPSSSAKQCFTYCAIIPKGSCMFKSELIGLWLSQGYLRNDRRQNMTPEEIGEENLKILISNSLLECVSTESGDVGYRTCELMYDLAANLCGSDLIKGAKDLGEIRNCRHLLMNSAENNVTSDLPPEMALTKLRTLSLKGTAIPWDVLIHARYLRTLMLDHTGITELPPAVALLKHLRFLDVSHNPLSTLPDSIGELYQLQTLIIHSCVGMVKLPKVVNKLVSLRHISTTVPMFAWKGLQQLTNLQRLPCLSLDGDADGWTIDELGDLHELRDEIRILGMECVKDKEESKKAGLAGKANVTKLNLSWVESEGRSDVTRGDCDEDVLEGLEPHPNITSIEIQNFNGAGFPTWITGMAVLTKGGSGDRTRLKNLTMVRLLNCNRCQTLPKLGQLPLLKSLILSGLYVEYIGIEFYGGDDLNMPETVSFQCLRELDVSGFRRLATWREPPKASFPRLETLRIRDCNLLESIPVLGINSLTSLELQNLNSVESLDIIKYSVGLTSLSMIMLPKIESLPQELADCWQLQTLHISGFHKLAAMPGLESLVNLKSKVVNLGYISTIAPIAALKESQQLTNLQSLPLLSLDVDDANDGCTINELEDLHSLSEKSPILGLECVKDEEIVGTSHECVKDKEVEGKSLEGVEDKELTGKSIEGMEDKELATKSLEGVEDKGLTGKSLEGVEDRELAGKSLEGEEDKELAGKTLEGVKDKELAGNSLEHVNNMELEGKSLEGVNDKEIEGRSLNDVKDEELVGKSLEGVEDNELAGRSLEGVNDKQLLGKRLEGVQDKEMAGESLECVKDKEIAGKNLEGVKDKELAGKSLDGVEDKDLAGKSLEGVEDKELVGKSLEGIEDKELVGKSLEGVEDKELVGTSSGNIQEFERELAGKHVEDVEDGMRAWDNDVTWWTRVSTDWTQGSGLQQLIDLEDLQNRVVEIEIFGLECVKDNEQARKVGLAGKANITSLNLVWREERCENREGVSDEDVLEALEPHPNITSLVVENFLGVKFPPWIMERVKWTRLENLTTVQLLDCSRCQTLPTLGHLPLLKRLFLSGFDVETIGVEFYGYYDPDVPEMLSSKSHSLFLNKLTTWWVPQVVSFRSLCELEISGFCRLTTWSEPPNAAFPCLVHLQIKDCRRLESVPALASKTLSLIQLENLDRARSLDIIKFNCGLTRVRLDGLPNIESLPEELANCRKLQKLQIYGCHKLVRMPSGLGSLSLTSLTVSDCEVINFLMDDILQLRKTLEDFVIYDCPGLKKIPSGLEECSLLKSLVISNCPINEGMPTNISKVLTTCEEWNDLNSSGYSNHMGSALCFTCLLTLF</sequence>
<comment type="caution">
    <text evidence="8">The sequence shown here is derived from an EMBL/GenBank/DDBJ whole genome shotgun (WGS) entry which is preliminary data.</text>
</comment>
<evidence type="ECO:0000256" key="1">
    <source>
        <dbReference type="ARBA" id="ARBA00022614"/>
    </source>
</evidence>
<dbReference type="InterPro" id="IPR058922">
    <property type="entry name" value="WHD_DRP"/>
</dbReference>
<dbReference type="Pfam" id="PF00560">
    <property type="entry name" value="LRR_1"/>
    <property type="match status" value="1"/>
</dbReference>
<dbReference type="Gene3D" id="3.80.10.10">
    <property type="entry name" value="Ribonuclease Inhibitor"/>
    <property type="match status" value="5"/>
</dbReference>
<evidence type="ECO:0000259" key="6">
    <source>
        <dbReference type="Pfam" id="PF23559"/>
    </source>
</evidence>
<dbReference type="PANTHER" id="PTHR36766:SF52">
    <property type="entry name" value="LATE BLIGHT RESISTANCE PROTEIN HOMOLOG R1B-8"/>
    <property type="match status" value="1"/>
</dbReference>
<dbReference type="Gene3D" id="1.10.8.430">
    <property type="entry name" value="Helical domain of apoptotic protease-activating factors"/>
    <property type="match status" value="1"/>
</dbReference>
<dbReference type="Pfam" id="PF25019">
    <property type="entry name" value="LRR_R13L1-DRL21"/>
    <property type="match status" value="2"/>
</dbReference>
<dbReference type="InterPro" id="IPR002182">
    <property type="entry name" value="NB-ARC"/>
</dbReference>
<dbReference type="Proteomes" id="UP001443914">
    <property type="component" value="Unassembled WGS sequence"/>
</dbReference>
<feature type="region of interest" description="Disordered" evidence="4">
    <location>
        <begin position="1013"/>
        <end position="1032"/>
    </location>
</feature>
<evidence type="ECO:0000256" key="3">
    <source>
        <dbReference type="ARBA" id="ARBA00022821"/>
    </source>
</evidence>
<dbReference type="PANTHER" id="PTHR36766">
    <property type="entry name" value="PLANT BROAD-SPECTRUM MILDEW RESISTANCE PROTEIN RPW8"/>
    <property type="match status" value="1"/>
</dbReference>
<accession>A0AAW1NK49</accession>
<keyword evidence="9" id="KW-1185">Reference proteome</keyword>
<dbReference type="InterPro" id="IPR001611">
    <property type="entry name" value="Leu-rich_rpt"/>
</dbReference>
<dbReference type="Gene3D" id="1.10.10.10">
    <property type="entry name" value="Winged helix-like DNA-binding domain superfamily/Winged helix DNA-binding domain"/>
    <property type="match status" value="1"/>
</dbReference>
<dbReference type="InterPro" id="IPR042197">
    <property type="entry name" value="Apaf_helical"/>
</dbReference>
<name>A0AAW1NK49_SAPOF</name>
<evidence type="ECO:0000313" key="9">
    <source>
        <dbReference type="Proteomes" id="UP001443914"/>
    </source>
</evidence>
<dbReference type="SUPFAM" id="SSF52540">
    <property type="entry name" value="P-loop containing nucleoside triphosphate hydrolases"/>
    <property type="match status" value="1"/>
</dbReference>